<keyword evidence="1" id="KW-0805">Transcription regulation</keyword>
<dbReference type="Gene3D" id="2.60.120.10">
    <property type="entry name" value="Jelly Rolls"/>
    <property type="match status" value="1"/>
</dbReference>
<keyword evidence="7" id="KW-1185">Reference proteome</keyword>
<sequence>MKKYLPLLARCPLFKGIAGPDLVSLLECLSARHKKYEKDSFVFMADDEPRFIGVVLSGALHILQDDFWGNRVILARAEPGELFGEAFSCGGVKKLPVSVQAVEKSEVLLIDLTRIITTCSSVCVFHRDLIKNTLQDMARKNIALIKKMEHITRRTTREKLLSYLSSQAQQQGSTVLTIPFKRQELAEYLSVDRSAMSAELGKMQDQGLIRFNKNRFELLQKN</sequence>
<dbReference type="InterPro" id="IPR012318">
    <property type="entry name" value="HTH_CRP"/>
</dbReference>
<evidence type="ECO:0000256" key="3">
    <source>
        <dbReference type="ARBA" id="ARBA00023163"/>
    </source>
</evidence>
<dbReference type="HOGENOM" id="CLU_075053_4_1_12"/>
<dbReference type="InterPro" id="IPR018490">
    <property type="entry name" value="cNMP-bd_dom_sf"/>
</dbReference>
<dbReference type="PROSITE" id="PS50042">
    <property type="entry name" value="CNMP_BINDING_3"/>
    <property type="match status" value="1"/>
</dbReference>
<dbReference type="CDD" id="cd00038">
    <property type="entry name" value="CAP_ED"/>
    <property type="match status" value="1"/>
</dbReference>
<dbReference type="GO" id="GO:0006355">
    <property type="term" value="P:regulation of DNA-templated transcription"/>
    <property type="evidence" value="ECO:0007669"/>
    <property type="project" value="InterPro"/>
</dbReference>
<dbReference type="PROSITE" id="PS51063">
    <property type="entry name" value="HTH_CRP_2"/>
    <property type="match status" value="1"/>
</dbReference>
<dbReference type="eggNOG" id="COG0664">
    <property type="taxonomic scope" value="Bacteria"/>
</dbReference>
<organism evidence="6 7">
    <name type="scientific">Treponema primitia (strain ATCC BAA-887 / DSM 12427 / ZAS-2)</name>
    <dbReference type="NCBI Taxonomy" id="545694"/>
    <lineage>
        <taxon>Bacteria</taxon>
        <taxon>Pseudomonadati</taxon>
        <taxon>Spirochaetota</taxon>
        <taxon>Spirochaetia</taxon>
        <taxon>Spirochaetales</taxon>
        <taxon>Treponemataceae</taxon>
        <taxon>Treponema</taxon>
    </lineage>
</organism>
<dbReference type="KEGG" id="tpi:TREPR_2959"/>
<dbReference type="RefSeq" id="WP_015707295.1">
    <property type="nucleotide sequence ID" value="NC_015578.1"/>
</dbReference>
<dbReference type="STRING" id="545694.TREPR_2959"/>
<dbReference type="SUPFAM" id="SSF46785">
    <property type="entry name" value="Winged helix' DNA-binding domain"/>
    <property type="match status" value="1"/>
</dbReference>
<keyword evidence="2" id="KW-0238">DNA-binding</keyword>
<reference evidence="6 7" key="2">
    <citation type="journal article" date="2011" name="ISME J.">
        <title>RNA-seq reveals cooperative metabolic interactions between two termite-gut spirochete species in co-culture.</title>
        <authorList>
            <person name="Rosenthal A.Z."/>
            <person name="Matson E.G."/>
            <person name="Eldar A."/>
            <person name="Leadbetter J.R."/>
        </authorList>
    </citation>
    <scope>NUCLEOTIDE SEQUENCE [LARGE SCALE GENOMIC DNA]</scope>
    <source>
        <strain evidence="7">ATCC BAA-887 / DSM 12427 / ZAS-2</strain>
    </source>
</reference>
<feature type="domain" description="Cyclic nucleotide-binding" evidence="4">
    <location>
        <begin position="13"/>
        <end position="111"/>
    </location>
</feature>
<dbReference type="OrthoDB" id="9774616at2"/>
<evidence type="ECO:0000256" key="2">
    <source>
        <dbReference type="ARBA" id="ARBA00023125"/>
    </source>
</evidence>
<dbReference type="InterPro" id="IPR000595">
    <property type="entry name" value="cNMP-bd_dom"/>
</dbReference>
<keyword evidence="3" id="KW-0804">Transcription</keyword>
<dbReference type="AlphaFoldDB" id="F5YNM3"/>
<protein>
    <submittedName>
        <fullName evidence="6">Cyclic nucleotide-binding protein</fullName>
    </submittedName>
</protein>
<dbReference type="Proteomes" id="UP000009223">
    <property type="component" value="Chromosome"/>
</dbReference>
<evidence type="ECO:0000313" key="7">
    <source>
        <dbReference type="Proteomes" id="UP000009223"/>
    </source>
</evidence>
<reference evidence="7" key="1">
    <citation type="submission" date="2009-12" db="EMBL/GenBank/DDBJ databases">
        <title>Complete sequence of Treponema primitia strain ZAS-2.</title>
        <authorList>
            <person name="Tetu S.G."/>
            <person name="Matson E."/>
            <person name="Ren Q."/>
            <person name="Seshadri R."/>
            <person name="Elbourne L."/>
            <person name="Hassan K.A."/>
            <person name="Durkin A."/>
            <person name="Radune D."/>
            <person name="Mohamoud Y."/>
            <person name="Shay R."/>
            <person name="Jin S."/>
            <person name="Zhang X."/>
            <person name="Lucey K."/>
            <person name="Ballor N.R."/>
            <person name="Ottesen E."/>
            <person name="Rosenthal R."/>
            <person name="Allen A."/>
            <person name="Leadbetter J.R."/>
            <person name="Paulsen I.T."/>
        </authorList>
    </citation>
    <scope>NUCLEOTIDE SEQUENCE [LARGE SCALE GENOMIC DNA]</scope>
    <source>
        <strain evidence="7">ATCC BAA-887 / DSM 12427 / ZAS-2</strain>
    </source>
</reference>
<feature type="domain" description="HTH crp-type" evidence="5">
    <location>
        <begin position="154"/>
        <end position="222"/>
    </location>
</feature>
<dbReference type="Pfam" id="PF00027">
    <property type="entry name" value="cNMP_binding"/>
    <property type="match status" value="1"/>
</dbReference>
<evidence type="ECO:0000313" key="6">
    <source>
        <dbReference type="EMBL" id="AEF85789.1"/>
    </source>
</evidence>
<dbReference type="InterPro" id="IPR036390">
    <property type="entry name" value="WH_DNA-bd_sf"/>
</dbReference>
<dbReference type="SUPFAM" id="SSF51206">
    <property type="entry name" value="cAMP-binding domain-like"/>
    <property type="match status" value="1"/>
</dbReference>
<dbReference type="InterPro" id="IPR014710">
    <property type="entry name" value="RmlC-like_jellyroll"/>
</dbReference>
<evidence type="ECO:0000256" key="1">
    <source>
        <dbReference type="ARBA" id="ARBA00023015"/>
    </source>
</evidence>
<name>F5YNM3_TREPZ</name>
<accession>F5YNM3</accession>
<evidence type="ECO:0000259" key="5">
    <source>
        <dbReference type="PROSITE" id="PS51063"/>
    </source>
</evidence>
<evidence type="ECO:0000259" key="4">
    <source>
        <dbReference type="PROSITE" id="PS50042"/>
    </source>
</evidence>
<dbReference type="EMBL" id="CP001843">
    <property type="protein sequence ID" value="AEF85789.1"/>
    <property type="molecule type" value="Genomic_DNA"/>
</dbReference>
<dbReference type="Pfam" id="PF13545">
    <property type="entry name" value="HTH_Crp_2"/>
    <property type="match status" value="1"/>
</dbReference>
<dbReference type="GO" id="GO:0003677">
    <property type="term" value="F:DNA binding"/>
    <property type="evidence" value="ECO:0007669"/>
    <property type="project" value="UniProtKB-KW"/>
</dbReference>
<proteinExistence type="predicted"/>
<gene>
    <name evidence="6" type="ordered locus">TREPR_2959</name>
</gene>
<dbReference type="SMART" id="SM00100">
    <property type="entry name" value="cNMP"/>
    <property type="match status" value="1"/>
</dbReference>